<proteinExistence type="predicted"/>
<dbReference type="SUPFAM" id="SSF48726">
    <property type="entry name" value="Immunoglobulin"/>
    <property type="match status" value="1"/>
</dbReference>
<feature type="compositionally biased region" description="Basic residues" evidence="1">
    <location>
        <begin position="353"/>
        <end position="363"/>
    </location>
</feature>
<evidence type="ECO:0000256" key="2">
    <source>
        <dbReference type="SAM" id="Phobius"/>
    </source>
</evidence>
<feature type="compositionally biased region" description="Basic and acidic residues" evidence="1">
    <location>
        <begin position="471"/>
        <end position="489"/>
    </location>
</feature>
<dbReference type="InterPro" id="IPR013783">
    <property type="entry name" value="Ig-like_fold"/>
</dbReference>
<dbReference type="Proteomes" id="UP000835052">
    <property type="component" value="Unassembled WGS sequence"/>
</dbReference>
<keyword evidence="2" id="KW-0472">Membrane</keyword>
<dbReference type="InterPro" id="IPR036179">
    <property type="entry name" value="Ig-like_dom_sf"/>
</dbReference>
<dbReference type="EMBL" id="CAJGYM010000079">
    <property type="protein sequence ID" value="CAD6196764.1"/>
    <property type="molecule type" value="Genomic_DNA"/>
</dbReference>
<sequence>MEEPVQILDAENPNFEKQAGNIKNPETRKKSVHLAKLRQWLKYDADCAFLTSIELQIKIDQGRCAPLRSTTVKTTTTKKQSFLRSLFKTRKRKKIVKKEGFFSHDRKEKVFRSVVGDNNIRYINVEAFDEEIDVIDGSMITLTCDLNSRKWDRTEGSTEEVVWYVNNNEMQMRWFDWRVTMSEDGKLGLWPIRMDDSGHFECYVNGRLQAAVNINVITMTSALLGGFYNYCIVCAIFGICTLILGICMGDLAQAPKRSVEVDRMTEFLTKHVFNTNQAAKEKGIVLLEKFRWIYREFPVAFGMARRVAVARKIGKLIEGKYVFNPVDERELINKRNDNRSTIMLLLQQDEMKNRRKNKTKAAKKSSEERSKGPMTSKESGTDQMTSSNVEKTLQTFQSETSKATMTSSADTSQKNAPMTSSSGPMTGPFRNSPTPKKKEKKVTSFEEKKKLTSPEEKKKMTSSKEKKKKVTSSEENKKKMTSSEEKNEKMTSSGNQPKVVKKKK</sequence>
<evidence type="ECO:0000313" key="5">
    <source>
        <dbReference type="Proteomes" id="UP000835052"/>
    </source>
</evidence>
<dbReference type="AlphaFoldDB" id="A0A8S1HN52"/>
<protein>
    <recommendedName>
        <fullName evidence="3">Ig-like domain-containing protein</fullName>
    </recommendedName>
</protein>
<feature type="domain" description="Ig-like" evidence="3">
    <location>
        <begin position="123"/>
        <end position="213"/>
    </location>
</feature>
<comment type="caution">
    <text evidence="4">The sequence shown here is derived from an EMBL/GenBank/DDBJ whole genome shotgun (WGS) entry which is preliminary data.</text>
</comment>
<keyword evidence="2" id="KW-0812">Transmembrane</keyword>
<keyword evidence="5" id="KW-1185">Reference proteome</keyword>
<evidence type="ECO:0000259" key="3">
    <source>
        <dbReference type="PROSITE" id="PS50835"/>
    </source>
</evidence>
<dbReference type="OrthoDB" id="5858502at2759"/>
<feature type="compositionally biased region" description="Polar residues" evidence="1">
    <location>
        <begin position="376"/>
        <end position="434"/>
    </location>
</feature>
<feature type="transmembrane region" description="Helical" evidence="2">
    <location>
        <begin position="227"/>
        <end position="248"/>
    </location>
</feature>
<evidence type="ECO:0000313" key="4">
    <source>
        <dbReference type="EMBL" id="CAD6196764.1"/>
    </source>
</evidence>
<keyword evidence="2" id="KW-1133">Transmembrane helix</keyword>
<dbReference type="Gene3D" id="2.60.40.10">
    <property type="entry name" value="Immunoglobulins"/>
    <property type="match status" value="1"/>
</dbReference>
<feature type="compositionally biased region" description="Basic and acidic residues" evidence="1">
    <location>
        <begin position="441"/>
        <end position="464"/>
    </location>
</feature>
<gene>
    <name evidence="4" type="ORF">CAUJ_LOCUS12676</name>
</gene>
<dbReference type="PROSITE" id="PS50835">
    <property type="entry name" value="IG_LIKE"/>
    <property type="match status" value="1"/>
</dbReference>
<feature type="region of interest" description="Disordered" evidence="1">
    <location>
        <begin position="1"/>
        <end position="21"/>
    </location>
</feature>
<dbReference type="InterPro" id="IPR007110">
    <property type="entry name" value="Ig-like_dom"/>
</dbReference>
<name>A0A8S1HN52_9PELO</name>
<evidence type="ECO:0000256" key="1">
    <source>
        <dbReference type="SAM" id="MobiDB-lite"/>
    </source>
</evidence>
<accession>A0A8S1HN52</accession>
<feature type="region of interest" description="Disordered" evidence="1">
    <location>
        <begin position="347"/>
        <end position="504"/>
    </location>
</feature>
<organism evidence="4 5">
    <name type="scientific">Caenorhabditis auriculariae</name>
    <dbReference type="NCBI Taxonomy" id="2777116"/>
    <lineage>
        <taxon>Eukaryota</taxon>
        <taxon>Metazoa</taxon>
        <taxon>Ecdysozoa</taxon>
        <taxon>Nematoda</taxon>
        <taxon>Chromadorea</taxon>
        <taxon>Rhabditida</taxon>
        <taxon>Rhabditina</taxon>
        <taxon>Rhabditomorpha</taxon>
        <taxon>Rhabditoidea</taxon>
        <taxon>Rhabditidae</taxon>
        <taxon>Peloderinae</taxon>
        <taxon>Caenorhabditis</taxon>
    </lineage>
</organism>
<reference evidence="4" key="1">
    <citation type="submission" date="2020-10" db="EMBL/GenBank/DDBJ databases">
        <authorList>
            <person name="Kikuchi T."/>
        </authorList>
    </citation>
    <scope>NUCLEOTIDE SEQUENCE</scope>
    <source>
        <strain evidence="4">NKZ352</strain>
    </source>
</reference>